<reference evidence="1" key="1">
    <citation type="submission" date="2019-12" db="EMBL/GenBank/DDBJ databases">
        <authorList>
            <person name="zhang j."/>
            <person name="sun C.M."/>
        </authorList>
    </citation>
    <scope>NUCLEOTIDE SEQUENCE</scope>
    <source>
        <strain evidence="1">NS-1</strain>
    </source>
</reference>
<dbReference type="EMBL" id="CP046640">
    <property type="protein sequence ID" value="QTL99045.1"/>
    <property type="molecule type" value="Genomic_DNA"/>
</dbReference>
<dbReference type="AlphaFoldDB" id="A0A8A7KG28"/>
<dbReference type="KEGG" id="ifn:GM661_14290"/>
<dbReference type="Pfam" id="PF01547">
    <property type="entry name" value="SBP_bac_1"/>
    <property type="match status" value="1"/>
</dbReference>
<evidence type="ECO:0000313" key="1">
    <source>
        <dbReference type="EMBL" id="QTL99045.1"/>
    </source>
</evidence>
<dbReference type="Proteomes" id="UP000665020">
    <property type="component" value="Chromosome"/>
</dbReference>
<dbReference type="InterPro" id="IPR006059">
    <property type="entry name" value="SBP"/>
</dbReference>
<gene>
    <name evidence="1" type="ORF">GM661_14290</name>
</gene>
<evidence type="ECO:0000313" key="2">
    <source>
        <dbReference type="Proteomes" id="UP000665020"/>
    </source>
</evidence>
<organism evidence="1 2">
    <name type="scientific">Iocasia fonsfrigidae</name>
    <dbReference type="NCBI Taxonomy" id="2682810"/>
    <lineage>
        <taxon>Bacteria</taxon>
        <taxon>Bacillati</taxon>
        <taxon>Bacillota</taxon>
        <taxon>Clostridia</taxon>
        <taxon>Halanaerobiales</taxon>
        <taxon>Halanaerobiaceae</taxon>
        <taxon>Iocasia</taxon>
    </lineage>
</organism>
<dbReference type="PANTHER" id="PTHR43649">
    <property type="entry name" value="ARABINOSE-BINDING PROTEIN-RELATED"/>
    <property type="match status" value="1"/>
</dbReference>
<keyword evidence="2" id="KW-1185">Reference proteome</keyword>
<dbReference type="SUPFAM" id="SSF53850">
    <property type="entry name" value="Periplasmic binding protein-like II"/>
    <property type="match status" value="1"/>
</dbReference>
<name>A0A8A7KG28_9FIRM</name>
<proteinExistence type="predicted"/>
<protein>
    <submittedName>
        <fullName evidence="1">Extracellular solute-binding protein</fullName>
    </submittedName>
</protein>
<dbReference type="Gene3D" id="3.40.190.10">
    <property type="entry name" value="Periplasmic binding protein-like II"/>
    <property type="match status" value="2"/>
</dbReference>
<accession>A0A8A7KG28</accession>
<dbReference type="InterPro" id="IPR050490">
    <property type="entry name" value="Bact_solute-bd_prot1"/>
</dbReference>
<dbReference type="RefSeq" id="WP_230867441.1">
    <property type="nucleotide sequence ID" value="NZ_CP046640.1"/>
</dbReference>
<sequence>MKKSFVLLVITLCLGVVFSNMVLADNITLTLWDIRTESDTSRPAVKDAIARFEAANPNIKIKHVPITNDNYKTKIRTAMAANNEPDIFMTWGSSSLEKYVNNNKVYNLTEHMDSDWLARFPVAALELGKVDGQYYGVPVTNMTVALVWYRKDLFNKYGLKPPKTYENLLNVVETFKDNGITPFTLANKTKWTGSMYFVYLVDRIGGPDAFKNALNRTGAFNDEPFIKAGKVIQELIKIGAFPKGVNGMDEDTAQSRAMLYADKAAMYLMGSWTLGSMNNENPELINNGKIGFFNFPAFKDGKGDPSNLIGTPGDNYYSITQKCRYKDAAVKFLKYLTDQPMAEKLVEIGNIPPLNGAKDKIKDPILKGVYEQIQKAAYVQLWYDQSLPLELAQVHLNTTQALFGLQMTPEEAANKMEAAAKEYYGE</sequence>